<keyword evidence="3" id="KW-1185">Reference proteome</keyword>
<protein>
    <submittedName>
        <fullName evidence="2">Uncharacterized protein</fullName>
    </submittedName>
</protein>
<feature type="chain" id="PRO_5043365712" evidence="1">
    <location>
        <begin position="19"/>
        <end position="150"/>
    </location>
</feature>
<dbReference type="Proteomes" id="UP001334084">
    <property type="component" value="Chromosome 6"/>
</dbReference>
<dbReference type="RefSeq" id="XP_065329912.1">
    <property type="nucleotide sequence ID" value="XM_065473840.1"/>
</dbReference>
<dbReference type="GeneID" id="90541585"/>
<sequence length="150" mass="17409">MCLIQLFLLSFLAIPSLKDSSQEISYLPPTKYSLFLDKFTYNMSKLVSKVIYDILISKLNSSSLSFPVYWDIIKKIFGGNICSDNTLLYLLAYETVFILENIVVEDMEFVYLISDEFKKAMESSIKINVEDGVYLVWDYEIFSSKLKLKK</sequence>
<evidence type="ECO:0000313" key="2">
    <source>
        <dbReference type="EMBL" id="WUR03767.1"/>
    </source>
</evidence>
<evidence type="ECO:0000256" key="1">
    <source>
        <dbReference type="SAM" id="SignalP"/>
    </source>
</evidence>
<evidence type="ECO:0000313" key="3">
    <source>
        <dbReference type="Proteomes" id="UP001334084"/>
    </source>
</evidence>
<accession>A0AAX4JCY8</accession>
<name>A0AAX4JCY8_9MICR</name>
<dbReference type="AlphaFoldDB" id="A0AAX4JCY8"/>
<gene>
    <name evidence="2" type="ORF">VNE69_06088</name>
</gene>
<dbReference type="KEGG" id="vnx:VNE69_06088"/>
<proteinExistence type="predicted"/>
<reference evidence="2" key="1">
    <citation type="journal article" date="2024" name="BMC Genomics">
        <title>Functional annotation of a divergent genome using sequence and structure-based similarity.</title>
        <authorList>
            <person name="Svedberg D."/>
            <person name="Winiger R.R."/>
            <person name="Berg A."/>
            <person name="Sharma H."/>
            <person name="Tellgren-Roth C."/>
            <person name="Debrunner-Vossbrinck B.A."/>
            <person name="Vossbrinck C.R."/>
            <person name="Barandun J."/>
        </authorList>
    </citation>
    <scope>NUCLEOTIDE SEQUENCE</scope>
    <source>
        <strain evidence="2">Illinois isolate</strain>
    </source>
</reference>
<organism evidence="2 3">
    <name type="scientific">Vairimorpha necatrix</name>
    <dbReference type="NCBI Taxonomy" id="6039"/>
    <lineage>
        <taxon>Eukaryota</taxon>
        <taxon>Fungi</taxon>
        <taxon>Fungi incertae sedis</taxon>
        <taxon>Microsporidia</taxon>
        <taxon>Nosematidae</taxon>
        <taxon>Vairimorpha</taxon>
    </lineage>
</organism>
<feature type="signal peptide" evidence="1">
    <location>
        <begin position="1"/>
        <end position="18"/>
    </location>
</feature>
<dbReference type="EMBL" id="CP142731">
    <property type="protein sequence ID" value="WUR03767.1"/>
    <property type="molecule type" value="Genomic_DNA"/>
</dbReference>
<keyword evidence="1" id="KW-0732">Signal</keyword>